<feature type="compositionally biased region" description="Basic and acidic residues" evidence="1">
    <location>
        <begin position="47"/>
        <end position="56"/>
    </location>
</feature>
<evidence type="ECO:0000313" key="3">
    <source>
        <dbReference type="Proteomes" id="UP001324634"/>
    </source>
</evidence>
<feature type="region of interest" description="Disordered" evidence="1">
    <location>
        <begin position="20"/>
        <end position="124"/>
    </location>
</feature>
<name>A0AAX4HNV6_9BACT</name>
<protein>
    <submittedName>
        <fullName evidence="2">Uncharacterized protein</fullName>
    </submittedName>
</protein>
<evidence type="ECO:0000256" key="1">
    <source>
        <dbReference type="SAM" id="MobiDB-lite"/>
    </source>
</evidence>
<dbReference type="Proteomes" id="UP001324634">
    <property type="component" value="Chromosome"/>
</dbReference>
<reference evidence="2 3" key="1">
    <citation type="submission" date="2023-11" db="EMBL/GenBank/DDBJ databases">
        <title>Peredibacter starrii A3.12.</title>
        <authorList>
            <person name="Mitchell R.J."/>
        </authorList>
    </citation>
    <scope>NUCLEOTIDE SEQUENCE [LARGE SCALE GENOMIC DNA]</scope>
    <source>
        <strain evidence="2 3">A3.12</strain>
    </source>
</reference>
<dbReference type="EMBL" id="CP139487">
    <property type="protein sequence ID" value="WPU64942.1"/>
    <property type="molecule type" value="Genomic_DNA"/>
</dbReference>
<dbReference type="AlphaFoldDB" id="A0AAX4HNV6"/>
<accession>A0AAX4HNV6</accession>
<sequence length="124" mass="13525">MKTLLLLLIIAGCSKSENKAPEIKPLFRKAERVNESPAEVKQPSTEIRPERPRPVEPVKQVELPRMEGHKAPSNASKAVQIDTKPGDPAVLPQMGGEESKLIEDPEVLPPSRPGEAPILPRSGK</sequence>
<evidence type="ECO:0000313" key="2">
    <source>
        <dbReference type="EMBL" id="WPU64942.1"/>
    </source>
</evidence>
<organism evidence="2 3">
    <name type="scientific">Peredibacter starrii</name>
    <dbReference type="NCBI Taxonomy" id="28202"/>
    <lineage>
        <taxon>Bacteria</taxon>
        <taxon>Pseudomonadati</taxon>
        <taxon>Bdellovibrionota</taxon>
        <taxon>Bacteriovoracia</taxon>
        <taxon>Bacteriovoracales</taxon>
        <taxon>Bacteriovoracaceae</taxon>
        <taxon>Peredibacter</taxon>
    </lineage>
</organism>
<proteinExistence type="predicted"/>
<dbReference type="RefSeq" id="WP_321394709.1">
    <property type="nucleotide sequence ID" value="NZ_CP139487.1"/>
</dbReference>
<gene>
    <name evidence="2" type="ORF">SOO65_19795</name>
</gene>
<keyword evidence="3" id="KW-1185">Reference proteome</keyword>
<dbReference type="KEGG" id="psti:SOO65_19795"/>